<evidence type="ECO:0000313" key="7">
    <source>
        <dbReference type="EnsemblMetazoa" id="BGLB027830-PA"/>
    </source>
</evidence>
<keyword evidence="2 5" id="KW-0812">Transmembrane</keyword>
<evidence type="ECO:0000256" key="2">
    <source>
        <dbReference type="ARBA" id="ARBA00022692"/>
    </source>
</evidence>
<evidence type="ECO:0000313" key="8">
    <source>
        <dbReference type="Proteomes" id="UP000076420"/>
    </source>
</evidence>
<evidence type="ECO:0000256" key="1">
    <source>
        <dbReference type="ARBA" id="ARBA00004141"/>
    </source>
</evidence>
<evidence type="ECO:0000256" key="3">
    <source>
        <dbReference type="ARBA" id="ARBA00022989"/>
    </source>
</evidence>
<reference evidence="7" key="1">
    <citation type="submission" date="2020-05" db="UniProtKB">
        <authorList>
            <consortium name="EnsemblMetazoa"/>
        </authorList>
    </citation>
    <scope>IDENTIFICATION</scope>
    <source>
        <strain evidence="7">BB02</strain>
    </source>
</reference>
<dbReference type="InterPro" id="IPR020846">
    <property type="entry name" value="MFS_dom"/>
</dbReference>
<gene>
    <name evidence="7" type="primary">106069943</name>
</gene>
<dbReference type="InterPro" id="IPR005828">
    <property type="entry name" value="MFS_sugar_transport-like"/>
</dbReference>
<dbReference type="Proteomes" id="UP000076420">
    <property type="component" value="Unassembled WGS sequence"/>
</dbReference>
<feature type="transmembrane region" description="Helical" evidence="5">
    <location>
        <begin position="344"/>
        <end position="366"/>
    </location>
</feature>
<evidence type="ECO:0000256" key="5">
    <source>
        <dbReference type="SAM" id="Phobius"/>
    </source>
</evidence>
<protein>
    <recommendedName>
        <fullName evidence="6">Major facilitator superfamily (MFS) profile domain-containing protein</fullName>
    </recommendedName>
</protein>
<feature type="transmembrane region" description="Helical" evidence="5">
    <location>
        <begin position="202"/>
        <end position="222"/>
    </location>
</feature>
<evidence type="ECO:0000259" key="6">
    <source>
        <dbReference type="PROSITE" id="PS50850"/>
    </source>
</evidence>
<dbReference type="SUPFAM" id="SSF103473">
    <property type="entry name" value="MFS general substrate transporter"/>
    <property type="match status" value="1"/>
</dbReference>
<dbReference type="PROSITE" id="PS00216">
    <property type="entry name" value="SUGAR_TRANSPORT_1"/>
    <property type="match status" value="1"/>
</dbReference>
<feature type="transmembrane region" description="Helical" evidence="5">
    <location>
        <begin position="228"/>
        <end position="247"/>
    </location>
</feature>
<dbReference type="VEuPathDB" id="VectorBase:BGLAX_044035"/>
<organism evidence="7 8">
    <name type="scientific">Biomphalaria glabrata</name>
    <name type="common">Bloodfluke planorb</name>
    <name type="synonym">Freshwater snail</name>
    <dbReference type="NCBI Taxonomy" id="6526"/>
    <lineage>
        <taxon>Eukaryota</taxon>
        <taxon>Metazoa</taxon>
        <taxon>Spiralia</taxon>
        <taxon>Lophotrochozoa</taxon>
        <taxon>Mollusca</taxon>
        <taxon>Gastropoda</taxon>
        <taxon>Heterobranchia</taxon>
        <taxon>Euthyneura</taxon>
        <taxon>Panpulmonata</taxon>
        <taxon>Hygrophila</taxon>
        <taxon>Lymnaeoidea</taxon>
        <taxon>Planorbidae</taxon>
        <taxon>Biomphalaria</taxon>
    </lineage>
</organism>
<dbReference type="EnsemblMetazoa" id="BGLB027830-RA">
    <property type="protein sequence ID" value="BGLB027830-PA"/>
    <property type="gene ID" value="BGLB027830"/>
</dbReference>
<dbReference type="AlphaFoldDB" id="A0A2C9L7C3"/>
<dbReference type="InterPro" id="IPR005829">
    <property type="entry name" value="Sugar_transporter_CS"/>
</dbReference>
<feature type="domain" description="Major facilitator superfamily (MFS) profile" evidence="6">
    <location>
        <begin position="76"/>
        <end position="382"/>
    </location>
</feature>
<evidence type="ECO:0000256" key="4">
    <source>
        <dbReference type="ARBA" id="ARBA00023136"/>
    </source>
</evidence>
<dbReference type="PROSITE" id="PS50850">
    <property type="entry name" value="MFS"/>
    <property type="match status" value="1"/>
</dbReference>
<feature type="transmembrane region" description="Helical" evidence="5">
    <location>
        <begin position="113"/>
        <end position="134"/>
    </location>
</feature>
<dbReference type="GO" id="GO:0016020">
    <property type="term" value="C:membrane"/>
    <property type="evidence" value="ECO:0007669"/>
    <property type="project" value="UniProtKB-SubCell"/>
</dbReference>
<sequence length="382" mass="43117">MKNIEDILRETGGDGRFQLIFITFVTLPRLPMMWIMLEMSYANYVPEWCCLPDNQTSQSEESLAQSYCYHQNSNISMFSKSCTRNNSTCDQKFFTTGTDTIVNEWDLVCDKKWIVPMATSIQMAGVLVGAFLGGQLADWIGRKKTLFVSIFVCGVFNTVGGFSVSWEMFLSMRFFIGVAIGGFLVVPMPYMMEFLSPSIRAFPTLIPASQFGAALMALTAWKIPDWRWLHWIGGAIAIPTAIGYFFVPESLRWLTVQGRIEEAEDVVKHIAKLNKKPVPKDCVDILKGIADRESQSASKRYTYIHLYKDWNLLKTSVILQFLWCVLSMGSYGMSFSAASLGFNLYLNIFIMNMVVIPFNLSLTCLVNKKLPPPPLSSVFIPA</sequence>
<comment type="subcellular location">
    <subcellularLocation>
        <location evidence="1">Membrane</location>
        <topology evidence="1">Multi-pass membrane protein</topology>
    </subcellularLocation>
</comment>
<dbReference type="OrthoDB" id="6262629at2759"/>
<dbReference type="PANTHER" id="PTHR24064">
    <property type="entry name" value="SOLUTE CARRIER FAMILY 22 MEMBER"/>
    <property type="match status" value="1"/>
</dbReference>
<dbReference type="Pfam" id="PF00083">
    <property type="entry name" value="Sugar_tr"/>
    <property type="match status" value="1"/>
</dbReference>
<dbReference type="GO" id="GO:0022857">
    <property type="term" value="F:transmembrane transporter activity"/>
    <property type="evidence" value="ECO:0007669"/>
    <property type="project" value="InterPro"/>
</dbReference>
<dbReference type="VEuPathDB" id="VectorBase:BGLB027830"/>
<feature type="transmembrane region" description="Helical" evidence="5">
    <location>
        <begin position="20"/>
        <end position="37"/>
    </location>
</feature>
<dbReference type="InterPro" id="IPR036259">
    <property type="entry name" value="MFS_trans_sf"/>
</dbReference>
<dbReference type="STRING" id="6526.A0A2C9L7C3"/>
<feature type="transmembrane region" description="Helical" evidence="5">
    <location>
        <begin position="146"/>
        <end position="166"/>
    </location>
</feature>
<dbReference type="Gene3D" id="1.20.1250.20">
    <property type="entry name" value="MFS general substrate transporter like domains"/>
    <property type="match status" value="1"/>
</dbReference>
<dbReference type="KEGG" id="bgt:106069943"/>
<keyword evidence="3 5" id="KW-1133">Transmembrane helix</keyword>
<accession>A0A2C9L7C3</accession>
<keyword evidence="4 5" id="KW-0472">Membrane</keyword>
<feature type="transmembrane region" description="Helical" evidence="5">
    <location>
        <begin position="317"/>
        <end position="338"/>
    </location>
</feature>
<feature type="transmembrane region" description="Helical" evidence="5">
    <location>
        <begin position="172"/>
        <end position="190"/>
    </location>
</feature>
<dbReference type="PROSITE" id="PS00217">
    <property type="entry name" value="SUGAR_TRANSPORT_2"/>
    <property type="match status" value="1"/>
</dbReference>
<proteinExistence type="predicted"/>
<name>A0A2C9L7C3_BIOGL</name>